<accession>A0A7J6GDT2</accession>
<dbReference type="AlphaFoldDB" id="A0A7J6GDT2"/>
<organism evidence="1 2">
    <name type="scientific">Cannabis sativa</name>
    <name type="common">Hemp</name>
    <name type="synonym">Marijuana</name>
    <dbReference type="NCBI Taxonomy" id="3483"/>
    <lineage>
        <taxon>Eukaryota</taxon>
        <taxon>Viridiplantae</taxon>
        <taxon>Streptophyta</taxon>
        <taxon>Embryophyta</taxon>
        <taxon>Tracheophyta</taxon>
        <taxon>Spermatophyta</taxon>
        <taxon>Magnoliopsida</taxon>
        <taxon>eudicotyledons</taxon>
        <taxon>Gunneridae</taxon>
        <taxon>Pentapetalae</taxon>
        <taxon>rosids</taxon>
        <taxon>fabids</taxon>
        <taxon>Rosales</taxon>
        <taxon>Cannabaceae</taxon>
        <taxon>Cannabis</taxon>
    </lineage>
</organism>
<evidence type="ECO:0000313" key="1">
    <source>
        <dbReference type="EMBL" id="KAF4381103.1"/>
    </source>
</evidence>
<name>A0A7J6GDT2_CANSA</name>
<sequence>MEISRPEHASSYPTEVYQRQYPQFLHHNSLQASQHNLIIIYYKLAQPIKEIVPLQSRLIALRLLNILNILSLPPTSSEGFTSAEGTAVTALLKLLPSSSIIIVN</sequence>
<comment type="caution">
    <text evidence="1">The sequence shown here is derived from an EMBL/GenBank/DDBJ whole genome shotgun (WGS) entry which is preliminary data.</text>
</comment>
<reference evidence="1 2" key="1">
    <citation type="journal article" date="2020" name="bioRxiv">
        <title>Sequence and annotation of 42 cannabis genomes reveals extensive copy number variation in cannabinoid synthesis and pathogen resistance genes.</title>
        <authorList>
            <person name="Mckernan K.J."/>
            <person name="Helbert Y."/>
            <person name="Kane L.T."/>
            <person name="Ebling H."/>
            <person name="Zhang L."/>
            <person name="Liu B."/>
            <person name="Eaton Z."/>
            <person name="Mclaughlin S."/>
            <person name="Kingan S."/>
            <person name="Baybayan P."/>
            <person name="Concepcion G."/>
            <person name="Jordan M."/>
            <person name="Riva A."/>
            <person name="Barbazuk W."/>
            <person name="Harkins T."/>
        </authorList>
    </citation>
    <scope>NUCLEOTIDE SEQUENCE [LARGE SCALE GENOMIC DNA]</scope>
    <source>
        <strain evidence="2">cv. Jamaican Lion 4</strain>
        <tissue evidence="1">Leaf</tissue>
    </source>
</reference>
<dbReference type="EMBL" id="JAATIP010000063">
    <property type="protein sequence ID" value="KAF4381103.1"/>
    <property type="molecule type" value="Genomic_DNA"/>
</dbReference>
<proteinExistence type="predicted"/>
<dbReference type="Proteomes" id="UP000525078">
    <property type="component" value="Unassembled WGS sequence"/>
</dbReference>
<protein>
    <submittedName>
        <fullName evidence="1">Uncharacterized protein</fullName>
    </submittedName>
</protein>
<evidence type="ECO:0000313" key="2">
    <source>
        <dbReference type="Proteomes" id="UP000525078"/>
    </source>
</evidence>
<gene>
    <name evidence="1" type="ORF">F8388_012025</name>
</gene>